<reference evidence="3 4" key="1">
    <citation type="submission" date="2024-01" db="EMBL/GenBank/DDBJ databases">
        <title>Comparative genomics of Cryptococcus and Kwoniella reveals pathogenesis evolution and contrasting modes of karyotype evolution via chromosome fusion or intercentromeric recombination.</title>
        <authorList>
            <person name="Coelho M.A."/>
            <person name="David-Palma M."/>
            <person name="Shea T."/>
            <person name="Bowers K."/>
            <person name="McGinley-Smith S."/>
            <person name="Mohammad A.W."/>
            <person name="Gnirke A."/>
            <person name="Yurkov A.M."/>
            <person name="Nowrousian M."/>
            <person name="Sun S."/>
            <person name="Cuomo C.A."/>
            <person name="Heitman J."/>
        </authorList>
    </citation>
    <scope>NUCLEOTIDE SEQUENCE [LARGE SCALE GENOMIC DNA]</scope>
    <source>
        <strain evidence="3">CBS 11374</strain>
    </source>
</reference>
<protein>
    <recommendedName>
        <fullName evidence="2">Kinesin motor domain-containing protein</fullName>
    </recommendedName>
</protein>
<dbReference type="Proteomes" id="UP001329825">
    <property type="component" value="Chromosome 12"/>
</dbReference>
<name>A0ABZ1DC98_9TREE</name>
<evidence type="ECO:0000313" key="3">
    <source>
        <dbReference type="EMBL" id="WRT70970.1"/>
    </source>
</evidence>
<proteinExistence type="predicted"/>
<accession>A0ABZ1DC98</accession>
<dbReference type="RefSeq" id="XP_062795709.1">
    <property type="nucleotide sequence ID" value="XM_062939658.1"/>
</dbReference>
<dbReference type="Gene3D" id="3.40.850.10">
    <property type="entry name" value="Kinesin motor domain"/>
    <property type="match status" value="1"/>
</dbReference>
<evidence type="ECO:0000256" key="1">
    <source>
        <dbReference type="SAM" id="MobiDB-lite"/>
    </source>
</evidence>
<gene>
    <name evidence="3" type="ORF">IL334_007969</name>
</gene>
<sequence length="559" mass="61095">MSRPTSQANIRPHTSAGFSSSSGLKVKIYKLSQPKVFVRPKPSKTSNDEGWIREIVRETVATHSTNDFDPVIIKQGCVYQELLAPAVNAILSISNPSEASFSAASQKTPALSVAERDVTIALYGKSGSGKTYTLNGLLDEYCDNLLIPSNASNASQSRTFSIHLSVFEFEEQTVYDITATASGGERSSLSVQGSSSTGYRFSPKFYEIAPGPDQLAKIKNIRNRIEKGRKVAATGNNTKSSRVHTCFRLTVHEAVQMIASLEIFDLAGQESTAAGSAVSTTAEEKRRRGQETGAINESLYHFQKLIRDLGNGGWKTSCSLTALNKVFLNRVKMPHTVQFVCTVTDEDIVAAQKTLQFAKEMFEIGKGTMEQTMIPESLITRPLSALSNSNIISDGKSSRVQAAGKARSALKEQNKTILAGTDRLIAARDQAITDRDIAIAARDRYLVERDQAFAERDQAVAEKNHAAATLRQEMFVKDREIASGKCEIELVTEELNIAMRKLGKAVDTMTQDKNRFFGISSSASTDGITSSERIEIEESANGGETGVSFDRNNRKRSRT</sequence>
<dbReference type="SMART" id="SM00129">
    <property type="entry name" value="KISc"/>
    <property type="match status" value="1"/>
</dbReference>
<dbReference type="InterPro" id="IPR036961">
    <property type="entry name" value="Kinesin_motor_dom_sf"/>
</dbReference>
<feature type="domain" description="Kinesin motor" evidence="2">
    <location>
        <begin position="31"/>
        <end position="370"/>
    </location>
</feature>
<dbReference type="PRINTS" id="PR00380">
    <property type="entry name" value="KINESINHEAVY"/>
</dbReference>
<dbReference type="SUPFAM" id="SSF52540">
    <property type="entry name" value="P-loop containing nucleoside triphosphate hydrolases"/>
    <property type="match status" value="1"/>
</dbReference>
<dbReference type="InterPro" id="IPR027417">
    <property type="entry name" value="P-loop_NTPase"/>
</dbReference>
<feature type="region of interest" description="Disordered" evidence="1">
    <location>
        <begin position="1"/>
        <end position="20"/>
    </location>
</feature>
<dbReference type="InterPro" id="IPR027640">
    <property type="entry name" value="Kinesin-like_fam"/>
</dbReference>
<evidence type="ECO:0000313" key="4">
    <source>
        <dbReference type="Proteomes" id="UP001329825"/>
    </source>
</evidence>
<evidence type="ECO:0000259" key="2">
    <source>
        <dbReference type="SMART" id="SM00129"/>
    </source>
</evidence>
<dbReference type="GeneID" id="87960099"/>
<dbReference type="InterPro" id="IPR001752">
    <property type="entry name" value="Kinesin_motor_dom"/>
</dbReference>
<dbReference type="PANTHER" id="PTHR24115">
    <property type="entry name" value="KINESIN-RELATED"/>
    <property type="match status" value="1"/>
</dbReference>
<dbReference type="EMBL" id="CP141892">
    <property type="protein sequence ID" value="WRT70970.1"/>
    <property type="molecule type" value="Genomic_DNA"/>
</dbReference>
<dbReference type="Pfam" id="PF00225">
    <property type="entry name" value="Kinesin"/>
    <property type="match status" value="1"/>
</dbReference>
<keyword evidence="4" id="KW-1185">Reference proteome</keyword>
<feature type="region of interest" description="Disordered" evidence="1">
    <location>
        <begin position="523"/>
        <end position="559"/>
    </location>
</feature>
<organism evidence="3 4">
    <name type="scientific">Kwoniella shivajii</name>
    <dbReference type="NCBI Taxonomy" id="564305"/>
    <lineage>
        <taxon>Eukaryota</taxon>
        <taxon>Fungi</taxon>
        <taxon>Dikarya</taxon>
        <taxon>Basidiomycota</taxon>
        <taxon>Agaricomycotina</taxon>
        <taxon>Tremellomycetes</taxon>
        <taxon>Tremellales</taxon>
        <taxon>Cryptococcaceae</taxon>
        <taxon>Kwoniella</taxon>
    </lineage>
</organism>